<dbReference type="Proteomes" id="UP000233491">
    <property type="component" value="Unassembled WGS sequence"/>
</dbReference>
<dbReference type="OrthoDB" id="8161456at2"/>
<accession>A0A1I4QFU5</accession>
<proteinExistence type="predicted"/>
<protein>
    <submittedName>
        <fullName evidence="1">Uncharacterized protein</fullName>
    </submittedName>
</protein>
<organism evidence="1 2">
    <name type="scientific">Pleomorphomonas diazotrophica</name>
    <dbReference type="NCBI Taxonomy" id="1166257"/>
    <lineage>
        <taxon>Bacteria</taxon>
        <taxon>Pseudomonadati</taxon>
        <taxon>Pseudomonadota</taxon>
        <taxon>Alphaproteobacteria</taxon>
        <taxon>Hyphomicrobiales</taxon>
        <taxon>Pleomorphomonadaceae</taxon>
        <taxon>Pleomorphomonas</taxon>
    </lineage>
</organism>
<gene>
    <name evidence="1" type="ORF">CXZ10_04940</name>
</gene>
<name>A0A1I4QFU5_9HYPH</name>
<dbReference type="RefSeq" id="WP_101287971.1">
    <property type="nucleotide sequence ID" value="NZ_FOUQ01000001.1"/>
</dbReference>
<dbReference type="AlphaFoldDB" id="A0A1I4QFU5"/>
<evidence type="ECO:0000313" key="2">
    <source>
        <dbReference type="Proteomes" id="UP000233491"/>
    </source>
</evidence>
<keyword evidence="2" id="KW-1185">Reference proteome</keyword>
<reference evidence="1 2" key="1">
    <citation type="submission" date="2017-12" db="EMBL/GenBank/DDBJ databases">
        <title>Anaerobic carbon monoxide metabolism by Pleomorphomonas carboxyditropha sp. nov., a new mesophilic hydrogenogenic carboxidotroph.</title>
        <authorList>
            <person name="Esquivel-Elizondo S."/>
            <person name="Krajmalnik-Brown R."/>
        </authorList>
    </citation>
    <scope>NUCLEOTIDE SEQUENCE [LARGE SCALE GENOMIC DNA]</scope>
    <source>
        <strain evidence="1 2">R5-392</strain>
    </source>
</reference>
<sequence length="137" mass="15647">MTAPDKKRLEAMRRIAELRRQLKQIEELRLARVMREEAEIDEKCVALIATLNDDTPLHGLFAGHMASRLKRLTEQRALLEPLKAQQIAAVMTEARHTRFAETMIDRLEVGVAAEEEKRQLESLVEGALARRRHASLA</sequence>
<dbReference type="EMBL" id="PJNW01000002">
    <property type="protein sequence ID" value="PKR90707.1"/>
    <property type="molecule type" value="Genomic_DNA"/>
</dbReference>
<comment type="caution">
    <text evidence="1">The sequence shown here is derived from an EMBL/GenBank/DDBJ whole genome shotgun (WGS) entry which is preliminary data.</text>
</comment>
<evidence type="ECO:0000313" key="1">
    <source>
        <dbReference type="EMBL" id="PKR90707.1"/>
    </source>
</evidence>